<feature type="domain" description="Ubiquitin-like" evidence="1">
    <location>
        <begin position="2"/>
        <end position="74"/>
    </location>
</feature>
<evidence type="ECO:0000313" key="3">
    <source>
        <dbReference type="Proteomes" id="UP001489004"/>
    </source>
</evidence>
<gene>
    <name evidence="2" type="ORF">WJX72_003146</name>
</gene>
<name>A0AAW1R5Q5_9CHLO</name>
<dbReference type="Proteomes" id="UP001489004">
    <property type="component" value="Unassembled WGS sequence"/>
</dbReference>
<keyword evidence="3" id="KW-1185">Reference proteome</keyword>
<protein>
    <recommendedName>
        <fullName evidence="1">Ubiquitin-like domain-containing protein</fullName>
    </recommendedName>
</protein>
<accession>A0AAW1R5Q5</accession>
<organism evidence="2 3">
    <name type="scientific">[Myrmecia] bisecta</name>
    <dbReference type="NCBI Taxonomy" id="41462"/>
    <lineage>
        <taxon>Eukaryota</taxon>
        <taxon>Viridiplantae</taxon>
        <taxon>Chlorophyta</taxon>
        <taxon>core chlorophytes</taxon>
        <taxon>Trebouxiophyceae</taxon>
        <taxon>Trebouxiales</taxon>
        <taxon>Trebouxiaceae</taxon>
        <taxon>Myrmecia</taxon>
    </lineage>
</organism>
<evidence type="ECO:0000313" key="2">
    <source>
        <dbReference type="EMBL" id="KAK9828972.1"/>
    </source>
</evidence>
<evidence type="ECO:0000259" key="1">
    <source>
        <dbReference type="PROSITE" id="PS50053"/>
    </source>
</evidence>
<dbReference type="InterPro" id="IPR029071">
    <property type="entry name" value="Ubiquitin-like_domsf"/>
</dbReference>
<comment type="caution">
    <text evidence="2">The sequence shown here is derived from an EMBL/GenBank/DDBJ whole genome shotgun (WGS) entry which is preliminary data.</text>
</comment>
<dbReference type="Gene3D" id="3.10.20.90">
    <property type="entry name" value="Phosphatidylinositol 3-kinase Catalytic Subunit, Chain A, domain 1"/>
    <property type="match status" value="1"/>
</dbReference>
<dbReference type="CDD" id="cd17039">
    <property type="entry name" value="Ubl_ubiquitin_like"/>
    <property type="match status" value="1"/>
</dbReference>
<sequence>MVQILVHVRPADKAGKRHFELLECTPESQICSIKQQITQLGAASDAYELAQTEQELVFMGERCEDDKALKDYGICEPFVKQVTGFVVNPEVPGRRFVKGVLVAIPATA</sequence>
<reference evidence="2 3" key="1">
    <citation type="journal article" date="2024" name="Nat. Commun.">
        <title>Phylogenomics reveals the evolutionary origins of lichenization in chlorophyte algae.</title>
        <authorList>
            <person name="Puginier C."/>
            <person name="Libourel C."/>
            <person name="Otte J."/>
            <person name="Skaloud P."/>
            <person name="Haon M."/>
            <person name="Grisel S."/>
            <person name="Petersen M."/>
            <person name="Berrin J.G."/>
            <person name="Delaux P.M."/>
            <person name="Dal Grande F."/>
            <person name="Keller J."/>
        </authorList>
    </citation>
    <scope>NUCLEOTIDE SEQUENCE [LARGE SCALE GENOMIC DNA]</scope>
    <source>
        <strain evidence="2 3">SAG 2043</strain>
    </source>
</reference>
<dbReference type="AlphaFoldDB" id="A0AAW1R5Q5"/>
<dbReference type="EMBL" id="JALJOR010000001">
    <property type="protein sequence ID" value="KAK9828972.1"/>
    <property type="molecule type" value="Genomic_DNA"/>
</dbReference>
<dbReference type="SUPFAM" id="SSF54236">
    <property type="entry name" value="Ubiquitin-like"/>
    <property type="match status" value="1"/>
</dbReference>
<proteinExistence type="predicted"/>
<dbReference type="InterPro" id="IPR000626">
    <property type="entry name" value="Ubiquitin-like_dom"/>
</dbReference>
<dbReference type="PROSITE" id="PS50053">
    <property type="entry name" value="UBIQUITIN_2"/>
    <property type="match status" value="1"/>
</dbReference>